<feature type="region of interest" description="Disordered" evidence="2">
    <location>
        <begin position="1"/>
        <end position="25"/>
    </location>
</feature>
<keyword evidence="1" id="KW-0175">Coiled coil</keyword>
<evidence type="ECO:0000313" key="3">
    <source>
        <dbReference type="EMBL" id="KAA6402080.1"/>
    </source>
</evidence>
<dbReference type="AlphaFoldDB" id="A0A5J4X4H1"/>
<name>A0A5J4X4H1_9EUKA</name>
<feature type="compositionally biased region" description="Low complexity" evidence="2">
    <location>
        <begin position="7"/>
        <end position="16"/>
    </location>
</feature>
<feature type="coiled-coil region" evidence="1">
    <location>
        <begin position="153"/>
        <end position="215"/>
    </location>
</feature>
<reference evidence="3 4" key="1">
    <citation type="submission" date="2019-03" db="EMBL/GenBank/DDBJ databases">
        <title>Single cell metagenomics reveals metabolic interactions within the superorganism composed of flagellate Streblomastix strix and complex community of Bacteroidetes bacteria on its surface.</title>
        <authorList>
            <person name="Treitli S.C."/>
            <person name="Kolisko M."/>
            <person name="Husnik F."/>
            <person name="Keeling P."/>
            <person name="Hampl V."/>
        </authorList>
    </citation>
    <scope>NUCLEOTIDE SEQUENCE [LARGE SCALE GENOMIC DNA]</scope>
    <source>
        <strain evidence="3">ST1C</strain>
    </source>
</reference>
<comment type="caution">
    <text evidence="3">The sequence shown here is derived from an EMBL/GenBank/DDBJ whole genome shotgun (WGS) entry which is preliminary data.</text>
</comment>
<dbReference type="EMBL" id="SNRW01000289">
    <property type="protein sequence ID" value="KAA6402080.1"/>
    <property type="molecule type" value="Genomic_DNA"/>
</dbReference>
<accession>A0A5J4X4H1</accession>
<evidence type="ECO:0000256" key="2">
    <source>
        <dbReference type="SAM" id="MobiDB-lite"/>
    </source>
</evidence>
<organism evidence="3 4">
    <name type="scientific">Streblomastix strix</name>
    <dbReference type="NCBI Taxonomy" id="222440"/>
    <lineage>
        <taxon>Eukaryota</taxon>
        <taxon>Metamonada</taxon>
        <taxon>Preaxostyla</taxon>
        <taxon>Oxymonadida</taxon>
        <taxon>Streblomastigidae</taxon>
        <taxon>Streblomastix</taxon>
    </lineage>
</organism>
<protein>
    <submittedName>
        <fullName evidence="3">Uncharacterized protein</fullName>
    </submittedName>
</protein>
<evidence type="ECO:0000313" key="4">
    <source>
        <dbReference type="Proteomes" id="UP000324800"/>
    </source>
</evidence>
<sequence length="301" mass="33777">MSKKSIRSSIPTRSSRVGAANIPQQVLSIRSTDKNSTSEKQSKAGSKALCDLIDGNQLIGESLVKTGFAQIALHSINTALQERNQSSSSSTTIIFGIPNFVISGILDVLFKLVATSEQLQLLSVLINPLEKQLQQKGIESQSSITSAQKDQLLKQEREWNAMLNDEVKRLNEERNRERNENKEMNDEFIRKREEIELKNQEIIQLKDEIEKLKGKVKVETCPSQGFSISIINKELSEIDLIDLDVIMKQIYKKKQKQNTVSLTQVLGTGIWPMEAVFENIGLYTAIGIVQDSYDIPAHAHP</sequence>
<proteinExistence type="predicted"/>
<evidence type="ECO:0000256" key="1">
    <source>
        <dbReference type="SAM" id="Coils"/>
    </source>
</evidence>
<dbReference type="Proteomes" id="UP000324800">
    <property type="component" value="Unassembled WGS sequence"/>
</dbReference>
<gene>
    <name evidence="3" type="ORF">EZS28_002399</name>
</gene>